<keyword evidence="7 11" id="KW-1133">Transmembrane helix</keyword>
<feature type="region of interest" description="Disordered" evidence="10">
    <location>
        <begin position="346"/>
        <end position="367"/>
    </location>
</feature>
<dbReference type="GO" id="GO:0045009">
    <property type="term" value="C:chitosome"/>
    <property type="evidence" value="ECO:0007669"/>
    <property type="project" value="EnsemblFungi"/>
</dbReference>
<dbReference type="PANTHER" id="PTHR22914">
    <property type="entry name" value="CHITIN SYNTHASE"/>
    <property type="match status" value="1"/>
</dbReference>
<feature type="domain" description="Chitin synthase 4-like" evidence="12">
    <location>
        <begin position="206"/>
        <end position="285"/>
    </location>
</feature>
<dbReference type="Pfam" id="PF03142">
    <property type="entry name" value="Chitin_synth_2"/>
    <property type="match status" value="1"/>
</dbReference>
<dbReference type="AlphaFoldDB" id="A0A1D2VBB4"/>
<feature type="transmembrane region" description="Helical" evidence="11">
    <location>
        <begin position="915"/>
        <end position="935"/>
    </location>
</feature>
<feature type="transmembrane region" description="Helical" evidence="11">
    <location>
        <begin position="12"/>
        <end position="29"/>
    </location>
</feature>
<dbReference type="FunCoup" id="A0A1D2VBB4">
    <property type="interactions" value="82"/>
</dbReference>
<keyword evidence="4" id="KW-0328">Glycosyltransferase</keyword>
<gene>
    <name evidence="13" type="ORF">ASCRUDRAFT_77735</name>
</gene>
<evidence type="ECO:0000259" key="12">
    <source>
        <dbReference type="Pfam" id="PF22997"/>
    </source>
</evidence>
<dbReference type="InterPro" id="IPR004835">
    <property type="entry name" value="Chitin_synth"/>
</dbReference>
<dbReference type="CDD" id="cd04190">
    <property type="entry name" value="Chitin_synth_C"/>
    <property type="match status" value="1"/>
</dbReference>
<keyword evidence="5 13" id="KW-0808">Transferase</keyword>
<dbReference type="InParanoid" id="A0A1D2VBB4"/>
<evidence type="ECO:0000256" key="2">
    <source>
        <dbReference type="ARBA" id="ARBA00012543"/>
    </source>
</evidence>
<comment type="subcellular location">
    <subcellularLocation>
        <location evidence="1">Cell membrane</location>
        <topology evidence="1">Multi-pass membrane protein</topology>
    </subcellularLocation>
</comment>
<protein>
    <recommendedName>
        <fullName evidence="2">chitin synthase</fullName>
        <ecNumber evidence="2">2.4.1.16</ecNumber>
    </recommendedName>
</protein>
<dbReference type="OrthoDB" id="370884at2759"/>
<dbReference type="GO" id="GO:0030428">
    <property type="term" value="C:cell septum"/>
    <property type="evidence" value="ECO:0007669"/>
    <property type="project" value="TreeGrafter"/>
</dbReference>
<keyword evidence="3" id="KW-1003">Cell membrane</keyword>
<feature type="transmembrane region" description="Helical" evidence="11">
    <location>
        <begin position="298"/>
        <end position="321"/>
    </location>
</feature>
<feature type="compositionally biased region" description="Polar residues" evidence="10">
    <location>
        <begin position="349"/>
        <end position="358"/>
    </location>
</feature>
<evidence type="ECO:0000256" key="6">
    <source>
        <dbReference type="ARBA" id="ARBA00022692"/>
    </source>
</evidence>
<name>A0A1D2VBB4_9ASCO</name>
<dbReference type="InterPro" id="IPR054295">
    <property type="entry name" value="CHS4-like_dom"/>
</dbReference>
<dbReference type="EMBL" id="KV454490">
    <property type="protein sequence ID" value="ODV58737.1"/>
    <property type="molecule type" value="Genomic_DNA"/>
</dbReference>
<dbReference type="InterPro" id="IPR029044">
    <property type="entry name" value="Nucleotide-diphossugar_trans"/>
</dbReference>
<keyword evidence="9" id="KW-0325">Glycoprotein</keyword>
<dbReference type="SUPFAM" id="SSF53448">
    <property type="entry name" value="Nucleotide-diphospho-sugar transferases"/>
    <property type="match status" value="1"/>
</dbReference>
<feature type="transmembrane region" description="Helical" evidence="11">
    <location>
        <begin position="890"/>
        <end position="908"/>
    </location>
</feature>
<evidence type="ECO:0000256" key="5">
    <source>
        <dbReference type="ARBA" id="ARBA00022679"/>
    </source>
</evidence>
<dbReference type="EC" id="2.4.1.16" evidence="2"/>
<proteinExistence type="predicted"/>
<evidence type="ECO:0000256" key="1">
    <source>
        <dbReference type="ARBA" id="ARBA00004651"/>
    </source>
</evidence>
<sequence>MEKKKKTTFVTLWQIYCWIVSFWAPPFLLKTFGGMPKADRQFAWREKIGLISIILYCGAGVAFLTFGFTRTVCSTPPISIPNTNVSPAYMVFNGKAYDLTRSTHPIAEGISAGANVLYTPIDGAGMDGSFLFQNVNGNCKGLITPKLNCSIPFNGEDVGWYMPCKMFNPDGSTQPNFTTDYYEGWACHTSSSAREAFYNLKETGDVYFTWDDMKNTSRNLVVYNGDVLDLSLLNWIQTDDLDYPAYFDILKADSSLIGQDLSIAFATPQERKIGKCLQEIIKVGVIDSETVGCIASVVVLYSSLFLILSVVVSQFLIACYFKWFVATKQGASVETAAQMNERARKIEQWSENPNSQGPIKTVDPKYRPTAHNRSTSKFSFLTQKRHSKLTSGNSSSEMLSASNVVDYHSLFNGMTTMCIQEAVKKRGKIMQHGNGSKRSVLLGDNYTQPAGSIYTSNRLSHSQSILNPFDTTTFGDDEYISRLASDLVLDNIVPQPPIEKQSPFGYPVAHTICLVTCYSEDEEGLRITLDSLSTTDYPNSHKLLLVICDGIIKGSGNDVTTPDVALAMMEDFVIDKEDVQPFSYVAVAHGAKRHNMAKVYAGYYKYDNNTVPEDKQQKVPMVTIVKCGTEAEAGAAKPGNRGKRDSQIILMSFLQKITFDERMTELEFEMLMNIWRVTGLMADMYEIVLMVDADTKVYPDSLTHMIAEMVKDPEVMGLCGETKISNKGDSFTTSIQVFEYFISHHQSKAFESVFGSVTCLPGCFCMYRIKSPRGNNGYWVPILANPDIVERYSDNDISSLHRKNLLLLGEDRYLSTLMLRTFPKRKQIFVPKAACKTLVPDKFKVLLSQRRRWINSTVHNLMELVLVNDLCGTFCFSMQFVIAINLVGTLTLPAAIVFTIYVCIFAIVSKPTPVMSLILLALILGLPAVLIVVTISSLSYLYWMIIYLCALPIWNFVLPTYAYWKFDDFSWGDTRKVQGEAKGEGHGDGDDDEFDATHIVMKRWREFERERKRANISMPDATWDPSATDNNKLLDPNELLQVPADY</sequence>
<dbReference type="GO" id="GO:0005935">
    <property type="term" value="C:cellular bud neck"/>
    <property type="evidence" value="ECO:0007669"/>
    <property type="project" value="EnsemblFungi"/>
</dbReference>
<evidence type="ECO:0000313" key="13">
    <source>
        <dbReference type="EMBL" id="ODV58737.1"/>
    </source>
</evidence>
<dbReference type="GO" id="GO:0000131">
    <property type="term" value="C:incipient cellular bud site"/>
    <property type="evidence" value="ECO:0007669"/>
    <property type="project" value="EnsemblFungi"/>
</dbReference>
<feature type="transmembrane region" description="Helical" evidence="11">
    <location>
        <begin position="50"/>
        <end position="69"/>
    </location>
</feature>
<accession>A0A1D2VBB4</accession>
<evidence type="ECO:0000256" key="10">
    <source>
        <dbReference type="SAM" id="MobiDB-lite"/>
    </source>
</evidence>
<dbReference type="GO" id="GO:0004100">
    <property type="term" value="F:chitin synthase activity"/>
    <property type="evidence" value="ECO:0007669"/>
    <property type="project" value="UniProtKB-EC"/>
</dbReference>
<dbReference type="GeneID" id="30967619"/>
<dbReference type="GO" id="GO:0097271">
    <property type="term" value="P:protein localization to bud neck"/>
    <property type="evidence" value="ECO:0007669"/>
    <property type="project" value="EnsemblFungi"/>
</dbReference>
<evidence type="ECO:0000256" key="11">
    <source>
        <dbReference type="SAM" id="Phobius"/>
    </source>
</evidence>
<evidence type="ECO:0000256" key="9">
    <source>
        <dbReference type="ARBA" id="ARBA00023180"/>
    </source>
</evidence>
<dbReference type="RefSeq" id="XP_020045044.1">
    <property type="nucleotide sequence ID" value="XM_020193983.1"/>
</dbReference>
<dbReference type="GO" id="GO:0006031">
    <property type="term" value="P:chitin biosynthetic process"/>
    <property type="evidence" value="ECO:0007669"/>
    <property type="project" value="EnsemblFungi"/>
</dbReference>
<dbReference type="Pfam" id="PF22997">
    <property type="entry name" value="CHS4"/>
    <property type="match status" value="1"/>
</dbReference>
<dbReference type="STRING" id="1344418.A0A1D2VBB4"/>
<evidence type="ECO:0000256" key="7">
    <source>
        <dbReference type="ARBA" id="ARBA00022989"/>
    </source>
</evidence>
<dbReference type="GO" id="GO:0005628">
    <property type="term" value="C:prospore membrane"/>
    <property type="evidence" value="ECO:0007669"/>
    <property type="project" value="EnsemblFungi"/>
</dbReference>
<dbReference type="PANTHER" id="PTHR22914:SF16">
    <property type="entry name" value="CHITIN SYNTHASE 3"/>
    <property type="match status" value="1"/>
</dbReference>
<organism evidence="13 14">
    <name type="scientific">Ascoidea rubescens DSM 1968</name>
    <dbReference type="NCBI Taxonomy" id="1344418"/>
    <lineage>
        <taxon>Eukaryota</taxon>
        <taxon>Fungi</taxon>
        <taxon>Dikarya</taxon>
        <taxon>Ascomycota</taxon>
        <taxon>Saccharomycotina</taxon>
        <taxon>Saccharomycetes</taxon>
        <taxon>Ascoideaceae</taxon>
        <taxon>Ascoidea</taxon>
    </lineage>
</organism>
<evidence type="ECO:0000256" key="8">
    <source>
        <dbReference type="ARBA" id="ARBA00023136"/>
    </source>
</evidence>
<evidence type="ECO:0000313" key="14">
    <source>
        <dbReference type="Proteomes" id="UP000095038"/>
    </source>
</evidence>
<evidence type="ECO:0000256" key="4">
    <source>
        <dbReference type="ARBA" id="ARBA00022676"/>
    </source>
</evidence>
<keyword evidence="6 11" id="KW-0812">Transmembrane</keyword>
<keyword evidence="8 11" id="KW-0472">Membrane</keyword>
<dbReference type="GO" id="GO:0005886">
    <property type="term" value="C:plasma membrane"/>
    <property type="evidence" value="ECO:0007669"/>
    <property type="project" value="UniProtKB-SubCell"/>
</dbReference>
<dbReference type="GO" id="GO:0030476">
    <property type="term" value="P:ascospore wall assembly"/>
    <property type="evidence" value="ECO:0007669"/>
    <property type="project" value="EnsemblFungi"/>
</dbReference>
<evidence type="ECO:0000256" key="3">
    <source>
        <dbReference type="ARBA" id="ARBA00022475"/>
    </source>
</evidence>
<reference evidence="14" key="1">
    <citation type="submission" date="2016-05" db="EMBL/GenBank/DDBJ databases">
        <title>Comparative genomics of biotechnologically important yeasts.</title>
        <authorList>
            <consortium name="DOE Joint Genome Institute"/>
            <person name="Riley R."/>
            <person name="Haridas S."/>
            <person name="Wolfe K.H."/>
            <person name="Lopes M.R."/>
            <person name="Hittinger C.T."/>
            <person name="Goker M."/>
            <person name="Salamov A."/>
            <person name="Wisecaver J."/>
            <person name="Long T.M."/>
            <person name="Aerts A.L."/>
            <person name="Barry K."/>
            <person name="Choi C."/>
            <person name="Clum A."/>
            <person name="Coughlan A.Y."/>
            <person name="Deshpande S."/>
            <person name="Douglass A.P."/>
            <person name="Hanson S.J."/>
            <person name="Klenk H.-P."/>
            <person name="Labutti K."/>
            <person name="Lapidus A."/>
            <person name="Lindquist E."/>
            <person name="Lipzen A."/>
            <person name="Meier-Kolthoff J.P."/>
            <person name="Ohm R.A."/>
            <person name="Otillar R.P."/>
            <person name="Pangilinan J."/>
            <person name="Peng Y."/>
            <person name="Rokas A."/>
            <person name="Rosa C.A."/>
            <person name="Scheuner C."/>
            <person name="Sibirny A.A."/>
            <person name="Slot J.C."/>
            <person name="Stielow J.B."/>
            <person name="Sun H."/>
            <person name="Kurtzman C.P."/>
            <person name="Blackwell M."/>
            <person name="Grigoriev I.V."/>
            <person name="Jeffries T.W."/>
        </authorList>
    </citation>
    <scope>NUCLEOTIDE SEQUENCE [LARGE SCALE GENOMIC DNA]</scope>
    <source>
        <strain evidence="14">DSM 1968</strain>
    </source>
</reference>
<keyword evidence="14" id="KW-1185">Reference proteome</keyword>
<dbReference type="Proteomes" id="UP000095038">
    <property type="component" value="Unassembled WGS sequence"/>
</dbReference>
<dbReference type="Gene3D" id="3.90.550.10">
    <property type="entry name" value="Spore Coat Polysaccharide Biosynthesis Protein SpsA, Chain A"/>
    <property type="match status" value="1"/>
</dbReference>
<feature type="transmembrane region" description="Helical" evidence="11">
    <location>
        <begin position="941"/>
        <end position="964"/>
    </location>
</feature>